<evidence type="ECO:0000313" key="3">
    <source>
        <dbReference type="Proteomes" id="UP001479520"/>
    </source>
</evidence>
<feature type="transmembrane region" description="Helical" evidence="1">
    <location>
        <begin position="6"/>
        <end position="26"/>
    </location>
</feature>
<proteinExistence type="predicted"/>
<evidence type="ECO:0000313" key="2">
    <source>
        <dbReference type="EMBL" id="WZJ21867.1"/>
    </source>
</evidence>
<dbReference type="Proteomes" id="UP001479520">
    <property type="component" value="Chromosome"/>
</dbReference>
<keyword evidence="3" id="KW-1185">Reference proteome</keyword>
<dbReference type="PANTHER" id="PTHR34703:SF1">
    <property type="entry name" value="ANTIPORTER SUBUNIT MNHG2-RELATED"/>
    <property type="match status" value="1"/>
</dbReference>
<keyword evidence="1" id="KW-0472">Membrane</keyword>
<accession>A0ABZ2XHQ0</accession>
<evidence type="ECO:0000256" key="1">
    <source>
        <dbReference type="SAM" id="Phobius"/>
    </source>
</evidence>
<keyword evidence="1" id="KW-1133">Transmembrane helix</keyword>
<protein>
    <submittedName>
        <fullName evidence="2">Monovalent cation/H(+) antiporter subunit G</fullName>
    </submittedName>
</protein>
<name>A0ABZ2XHQ0_9RHOO</name>
<sequence>MLLDLLSALLLLAGAAFFFAGTVGLLRFPDIYTRLHALAKADNLGLGCVLAGLALQADSLAVALKLLAIWPLALIASAAVGYSIARRAERLGVSPWQERQP</sequence>
<dbReference type="PANTHER" id="PTHR34703">
    <property type="entry name" value="ANTIPORTER SUBUNIT MNHG2-RELATED"/>
    <property type="match status" value="1"/>
</dbReference>
<dbReference type="InterPro" id="IPR005133">
    <property type="entry name" value="PhaG_MnhG_YufB"/>
</dbReference>
<reference evidence="2 3" key="1">
    <citation type="submission" date="2024-04" db="EMBL/GenBank/DDBJ databases">
        <title>Dissimilatory iodate-reducing microorganisms contribute to the enrichment of iodine in groundwater.</title>
        <authorList>
            <person name="Jiang Z."/>
        </authorList>
    </citation>
    <scope>NUCLEOTIDE SEQUENCE [LARGE SCALE GENOMIC DNA]</scope>
    <source>
        <strain evidence="2 3">NCP973</strain>
    </source>
</reference>
<organism evidence="2 3">
    <name type="scientific">Azonexus hydrophilus</name>
    <dbReference type="NCBI Taxonomy" id="418702"/>
    <lineage>
        <taxon>Bacteria</taxon>
        <taxon>Pseudomonadati</taxon>
        <taxon>Pseudomonadota</taxon>
        <taxon>Betaproteobacteria</taxon>
        <taxon>Rhodocyclales</taxon>
        <taxon>Azonexaceae</taxon>
        <taxon>Azonexus</taxon>
    </lineage>
</organism>
<feature type="transmembrane region" description="Helical" evidence="1">
    <location>
        <begin position="63"/>
        <end position="85"/>
    </location>
</feature>
<keyword evidence="1" id="KW-0812">Transmembrane</keyword>
<gene>
    <name evidence="2" type="ORF">AADV58_01600</name>
</gene>
<dbReference type="RefSeq" id="WP_341743899.1">
    <property type="nucleotide sequence ID" value="NZ_CP151406.1"/>
</dbReference>
<dbReference type="EMBL" id="CP151406">
    <property type="protein sequence ID" value="WZJ21867.1"/>
    <property type="molecule type" value="Genomic_DNA"/>
</dbReference>
<dbReference type="Pfam" id="PF03334">
    <property type="entry name" value="PhaG_MnhG_YufB"/>
    <property type="match status" value="1"/>
</dbReference>